<dbReference type="PANTHER" id="PTHR43884:SF12">
    <property type="entry name" value="ISOVALERYL-COA DEHYDROGENASE, MITOCHONDRIAL-RELATED"/>
    <property type="match status" value="1"/>
</dbReference>
<feature type="domain" description="Acyl-CoA dehydrogenase/oxidase N-terminal" evidence="3">
    <location>
        <begin position="16"/>
        <end position="114"/>
    </location>
</feature>
<comment type="caution">
    <text evidence="5">The sequence shown here is derived from an EMBL/GenBank/DDBJ whole genome shotgun (WGS) entry which is preliminary data.</text>
</comment>
<dbReference type="SUPFAM" id="SSF47203">
    <property type="entry name" value="Acyl-CoA dehydrogenase C-terminal domain-like"/>
    <property type="match status" value="1"/>
</dbReference>
<dbReference type="Pfam" id="PF02771">
    <property type="entry name" value="Acyl-CoA_dh_N"/>
    <property type="match status" value="1"/>
</dbReference>
<dbReference type="SUPFAM" id="SSF56645">
    <property type="entry name" value="Acyl-CoA dehydrogenase NM domain-like"/>
    <property type="match status" value="1"/>
</dbReference>
<dbReference type="Gene3D" id="2.40.110.10">
    <property type="entry name" value="Butyryl-CoA Dehydrogenase, subunit A, domain 2"/>
    <property type="match status" value="1"/>
</dbReference>
<evidence type="ECO:0000256" key="2">
    <source>
        <dbReference type="ARBA" id="ARBA00023002"/>
    </source>
</evidence>
<dbReference type="Proteomes" id="UP000026739">
    <property type="component" value="Unassembled WGS sequence"/>
</dbReference>
<dbReference type="Gene3D" id="1.10.540.10">
    <property type="entry name" value="Acyl-CoA dehydrogenase/oxidase, N-terminal domain"/>
    <property type="match status" value="1"/>
</dbReference>
<dbReference type="GO" id="GO:0008470">
    <property type="term" value="F:3-methylbutanoyl-CoA dehydrogenase activity"/>
    <property type="evidence" value="ECO:0007669"/>
    <property type="project" value="TreeGrafter"/>
</dbReference>
<name>A0A059KZA6_9PSED</name>
<keyword evidence="5" id="KW-0503">Monooxygenase</keyword>
<keyword evidence="1" id="KW-0285">Flavoprotein</keyword>
<dbReference type="eggNOG" id="COG1960">
    <property type="taxonomic scope" value="Bacteria"/>
</dbReference>
<dbReference type="AlphaFoldDB" id="A0A059KZA6"/>
<dbReference type="Gene3D" id="1.20.140.10">
    <property type="entry name" value="Butyryl-CoA Dehydrogenase, subunit A, domain 3"/>
    <property type="match status" value="1"/>
</dbReference>
<dbReference type="GO" id="GO:0004497">
    <property type="term" value="F:monooxygenase activity"/>
    <property type="evidence" value="ECO:0007669"/>
    <property type="project" value="UniProtKB-KW"/>
</dbReference>
<dbReference type="InterPro" id="IPR013107">
    <property type="entry name" value="Acyl-CoA_DH_C"/>
</dbReference>
<dbReference type="InterPro" id="IPR009100">
    <property type="entry name" value="AcylCoA_DH/oxidase_NM_dom_sf"/>
</dbReference>
<evidence type="ECO:0000256" key="1">
    <source>
        <dbReference type="ARBA" id="ARBA00022630"/>
    </source>
</evidence>
<evidence type="ECO:0000259" key="3">
    <source>
        <dbReference type="Pfam" id="PF02771"/>
    </source>
</evidence>
<dbReference type="PANTHER" id="PTHR43884">
    <property type="entry name" value="ACYL-COA DEHYDROGENASE"/>
    <property type="match status" value="1"/>
</dbReference>
<keyword evidence="2" id="KW-0560">Oxidoreductase</keyword>
<protein>
    <submittedName>
        <fullName evidence="5">Monooxygenase</fullName>
    </submittedName>
</protein>
<dbReference type="GO" id="GO:0006552">
    <property type="term" value="P:L-leucine catabolic process"/>
    <property type="evidence" value="ECO:0007669"/>
    <property type="project" value="TreeGrafter"/>
</dbReference>
<organism evidence="5 6">
    <name type="scientific">Pseudomonas mandelii PD30</name>
    <dbReference type="NCBI Taxonomy" id="1419583"/>
    <lineage>
        <taxon>Bacteria</taxon>
        <taxon>Pseudomonadati</taxon>
        <taxon>Pseudomonadota</taxon>
        <taxon>Gammaproteobacteria</taxon>
        <taxon>Pseudomonadales</taxon>
        <taxon>Pseudomonadaceae</taxon>
        <taxon>Pseudomonas</taxon>
    </lineage>
</organism>
<dbReference type="GO" id="GO:0050660">
    <property type="term" value="F:flavin adenine dinucleotide binding"/>
    <property type="evidence" value="ECO:0007669"/>
    <property type="project" value="InterPro"/>
</dbReference>
<dbReference type="FunFam" id="2.40.110.10:FF:000020">
    <property type="entry name" value="Putative acyl-CoA dehydrogenase YdbM"/>
    <property type="match status" value="1"/>
</dbReference>
<dbReference type="EMBL" id="AZQQ01000089">
    <property type="protein sequence ID" value="KDD67402.1"/>
    <property type="molecule type" value="Genomic_DNA"/>
</dbReference>
<evidence type="ECO:0000313" key="5">
    <source>
        <dbReference type="EMBL" id="KDD67402.1"/>
    </source>
</evidence>
<evidence type="ECO:0000313" key="6">
    <source>
        <dbReference type="Proteomes" id="UP000026739"/>
    </source>
</evidence>
<accession>A0A059KZA6</accession>
<dbReference type="CDD" id="cd01163">
    <property type="entry name" value="DszC"/>
    <property type="match status" value="1"/>
</dbReference>
<dbReference type="InterPro" id="IPR046373">
    <property type="entry name" value="Acyl-CoA_Oxase/DH_mid-dom_sf"/>
</dbReference>
<dbReference type="InterPro" id="IPR036250">
    <property type="entry name" value="AcylCo_DH-like_C"/>
</dbReference>
<reference evidence="5 6" key="1">
    <citation type="submission" date="2013-12" db="EMBL/GenBank/DDBJ databases">
        <authorList>
            <person name="Formusa P.A."/>
            <person name="Habash M."/>
            <person name="Lee H."/>
            <person name="Trevors J.T."/>
        </authorList>
    </citation>
    <scope>NUCLEOTIDE SEQUENCE [LARGE SCALE GENOMIC DNA]</scope>
    <source>
        <strain evidence="5 6">PD30</strain>
    </source>
</reference>
<evidence type="ECO:0000259" key="4">
    <source>
        <dbReference type="Pfam" id="PF08028"/>
    </source>
</evidence>
<gene>
    <name evidence="5" type="ORF">V466_19725</name>
</gene>
<dbReference type="Pfam" id="PF08028">
    <property type="entry name" value="Acyl-CoA_dh_2"/>
    <property type="match status" value="1"/>
</dbReference>
<dbReference type="InterPro" id="IPR013786">
    <property type="entry name" value="AcylCoA_DH/ox_N"/>
</dbReference>
<feature type="domain" description="Acyl-CoA dehydrogenase C-terminal" evidence="4">
    <location>
        <begin position="235"/>
        <end position="371"/>
    </location>
</feature>
<proteinExistence type="predicted"/>
<dbReference type="PIRSF" id="PIRSF016578">
    <property type="entry name" value="HsaA"/>
    <property type="match status" value="1"/>
</dbReference>
<dbReference type="InterPro" id="IPR037069">
    <property type="entry name" value="AcylCoA_DH/ox_N_sf"/>
</dbReference>
<dbReference type="RefSeq" id="WP_033059218.1">
    <property type="nucleotide sequence ID" value="NZ_AZQQ01000089.1"/>
</dbReference>
<sequence>MTAKPQSALISPLQTARLLAAEFALTAVERDERGGTPKAERDALRHSGLLALSIPAQYGGLGASWSDTLTIVREFAKVDSSIAHVFGFHHLMLATVRLFARPEQWQPWFEQTARKNWFWGNALNPLDTRTVVKNLSGWREFSGKKSFCSGASDSEMLIASAVDESAGGKLLIAAIPSGRSGITLHNDWNNMGQRQTDSGSATFERVRVEESELLLDPGPLSTPFACLRPLIAQLTFTHMFLGIAEGAFEEARQYTLTETRPWHKSSAQDVRQDPYVLGHYGEFWVALESVRLLVERAAGLLDKAWAKGPNLSAEERGHLATAIATAKVAATRNGLELCSRLFEVTGARSTHASLRLDRHWRNLRTQTLHDPVDYKLHELGDWALNQSLPIPTFYS</sequence>